<gene>
    <name evidence="2" type="ORF">LP43_1785</name>
</gene>
<dbReference type="Proteomes" id="UP000029999">
    <property type="component" value="Unassembled WGS sequence"/>
</dbReference>
<dbReference type="EMBL" id="JRQD01000004">
    <property type="protein sequence ID" value="KGM06563.1"/>
    <property type="molecule type" value="Genomic_DNA"/>
</dbReference>
<dbReference type="InterPro" id="IPR027417">
    <property type="entry name" value="P-loop_NTPase"/>
</dbReference>
<dbReference type="Gene3D" id="3.40.50.300">
    <property type="entry name" value="P-loop containing nucleotide triphosphate hydrolases"/>
    <property type="match status" value="1"/>
</dbReference>
<sequence>MRKKLLTRFARTRWGKKVLARTGRSLDDKQWVFILGCYNSGTTLLQRLMQVHPDIAVMPAEGVAFTDVVVRPEEYGWTRMWWKCVNNLREDSDYSEAGARRLRSQWSRLTDKPLAPYILEKSIVNVVHAPFYVNYFNQPKFIHLIRNGYAVSEGIRRKAVPSRWNNEVYTDKYPISLGARQWVETLEAVDNLKQSGVQVLEVHYEDLAAEPDAMLAKIFKFLDLADHPVKVKELDWKVHGTKSKVKDMNSKSIQGLSQKDLDEVTLIAGEWLKKFGYK</sequence>
<dbReference type="GO" id="GO:0008476">
    <property type="term" value="F:protein-tyrosine sulfotransferase activity"/>
    <property type="evidence" value="ECO:0007669"/>
    <property type="project" value="InterPro"/>
</dbReference>
<accession>A0A0A0BDC7</accession>
<dbReference type="SUPFAM" id="SSF52540">
    <property type="entry name" value="P-loop containing nucleoside triphosphate hydrolases"/>
    <property type="match status" value="1"/>
</dbReference>
<evidence type="ECO:0000256" key="1">
    <source>
        <dbReference type="ARBA" id="ARBA00022679"/>
    </source>
</evidence>
<evidence type="ECO:0000313" key="2">
    <source>
        <dbReference type="EMBL" id="KGM06563.1"/>
    </source>
</evidence>
<comment type="caution">
    <text evidence="2">The sequence shown here is derived from an EMBL/GenBank/DDBJ whole genome shotgun (WGS) entry which is preliminary data.</text>
</comment>
<reference evidence="2 3" key="1">
    <citation type="submission" date="2014-09" db="EMBL/GenBank/DDBJ databases">
        <authorList>
            <person name="Grob C."/>
            <person name="Taubert M."/>
            <person name="Howat A.M."/>
            <person name="Burns O.J."/>
            <person name="Dixon J.L."/>
            <person name="Chen Y."/>
            <person name="Murrell J.C."/>
        </authorList>
    </citation>
    <scope>NUCLEOTIDE SEQUENCE [LARGE SCALE GENOMIC DNA]</scope>
    <source>
        <strain evidence="2">L4</strain>
    </source>
</reference>
<dbReference type="AlphaFoldDB" id="A0A0A0BDC7"/>
<dbReference type="STRING" id="392484.LP43_1785"/>
<proteinExistence type="predicted"/>
<keyword evidence="1 2" id="KW-0808">Transferase</keyword>
<protein>
    <submittedName>
        <fullName evidence="2">Sulfotransferase</fullName>
    </submittedName>
</protein>
<name>A0A0A0BDC7_9GAMM</name>
<dbReference type="PANTHER" id="PTHR12788:SF10">
    <property type="entry name" value="PROTEIN-TYROSINE SULFOTRANSFERASE"/>
    <property type="match status" value="1"/>
</dbReference>
<dbReference type="PANTHER" id="PTHR12788">
    <property type="entry name" value="PROTEIN-TYROSINE SULFOTRANSFERASE 2"/>
    <property type="match status" value="1"/>
</dbReference>
<dbReference type="InterPro" id="IPR026634">
    <property type="entry name" value="TPST-like"/>
</dbReference>
<dbReference type="RefSeq" id="WP_036314351.1">
    <property type="nucleotide sequence ID" value="NZ_JRQD01000004.1"/>
</dbReference>
<dbReference type="Pfam" id="PF13469">
    <property type="entry name" value="Sulfotransfer_3"/>
    <property type="match status" value="1"/>
</dbReference>
<evidence type="ECO:0000313" key="3">
    <source>
        <dbReference type="Proteomes" id="UP000029999"/>
    </source>
</evidence>
<organism evidence="2 3">
    <name type="scientific">Methylophaga thiooxydans</name>
    <dbReference type="NCBI Taxonomy" id="392484"/>
    <lineage>
        <taxon>Bacteria</taxon>
        <taxon>Pseudomonadati</taxon>
        <taxon>Pseudomonadota</taxon>
        <taxon>Gammaproteobacteria</taxon>
        <taxon>Thiotrichales</taxon>
        <taxon>Piscirickettsiaceae</taxon>
        <taxon>Methylophaga</taxon>
    </lineage>
</organism>